<dbReference type="PANTHER" id="PTHR42715:SF5">
    <property type="entry name" value="BETA-GLUCOSIDASE M-RELATED"/>
    <property type="match status" value="1"/>
</dbReference>
<feature type="domain" description="Fibronectin type III-like" evidence="21">
    <location>
        <begin position="1391"/>
        <end position="1457"/>
    </location>
</feature>
<dbReference type="FunFam" id="2.60.40.1180:FF:000008">
    <property type="entry name" value="Alpha-galactosidase"/>
    <property type="match status" value="1"/>
</dbReference>
<dbReference type="PANTHER" id="PTHR42715">
    <property type="entry name" value="BETA-GLUCOSIDASE"/>
    <property type="match status" value="1"/>
</dbReference>
<dbReference type="Pfam" id="PF17801">
    <property type="entry name" value="Melibiase_C"/>
    <property type="match status" value="1"/>
</dbReference>
<dbReference type="FunFam" id="3.40.50.1700:FF:000008">
    <property type="entry name" value="Beta-glucosidase"/>
    <property type="match status" value="1"/>
</dbReference>
<dbReference type="InterPro" id="IPR013780">
    <property type="entry name" value="Glyco_hydro_b"/>
</dbReference>
<evidence type="ECO:0000256" key="18">
    <source>
        <dbReference type="RuleBase" id="RU361161"/>
    </source>
</evidence>
<dbReference type="VEuPathDB" id="FungiDB:An14g01790"/>
<keyword evidence="10 18" id="KW-0378">Hydrolase</keyword>
<keyword evidence="14 18" id="KW-0119">Carbohydrate metabolism</keyword>
<dbReference type="Pfam" id="PF16499">
    <property type="entry name" value="Melibiase_2"/>
    <property type="match status" value="1"/>
</dbReference>
<dbReference type="Gene3D" id="2.60.40.10">
    <property type="entry name" value="Immunoglobulins"/>
    <property type="match status" value="1"/>
</dbReference>
<comment type="function">
    <text evidence="3">Hydrolyzes a variety of simple alpha-D-galactoside as well as more complex molecules such as oligosaccharides and polysaccharides.</text>
</comment>
<dbReference type="Gene3D" id="2.60.40.1180">
    <property type="entry name" value="Golgi alpha-mannosidase II"/>
    <property type="match status" value="1"/>
</dbReference>
<dbReference type="Gene3D" id="3.20.20.70">
    <property type="entry name" value="Aldolase class I"/>
    <property type="match status" value="1"/>
</dbReference>
<dbReference type="FunFam" id="2.60.40.10:FF:000757">
    <property type="entry name" value="Beta-glucosidase G"/>
    <property type="match status" value="1"/>
</dbReference>
<proteinExistence type="inferred from homology"/>
<dbReference type="InterPro" id="IPR019800">
    <property type="entry name" value="Glyco_hydro_3_AS"/>
</dbReference>
<dbReference type="Proteomes" id="UP000068243">
    <property type="component" value="Unassembled WGS sequence"/>
</dbReference>
<dbReference type="GO" id="GO:0030245">
    <property type="term" value="P:cellulose catabolic process"/>
    <property type="evidence" value="ECO:0007669"/>
    <property type="project" value="UniProtKB-UniPathway"/>
</dbReference>
<dbReference type="InterPro" id="IPR002241">
    <property type="entry name" value="Glyco_hydro_27"/>
</dbReference>
<accession>A0A100IKN9</accession>
<comment type="function">
    <text evidence="17">Beta-glucosidases are one of a number of cellulolytic enzymes involved in the degradation of cellulosic biomass. Catalyzes the last step releasing glucose from the inhibitory cellobiose.</text>
</comment>
<dbReference type="VEuPathDB" id="FungiDB:ATCC64974_22050"/>
<dbReference type="InterPro" id="IPR036962">
    <property type="entry name" value="Glyco_hydro_3_N_sf"/>
</dbReference>
<comment type="caution">
    <text evidence="22">The sequence shown here is derived from an EMBL/GenBank/DDBJ whole genome shotgun (WGS) entry which is preliminary data.</text>
</comment>
<evidence type="ECO:0000256" key="20">
    <source>
        <dbReference type="SAM" id="SignalP"/>
    </source>
</evidence>
<dbReference type="InterPro" id="IPR013783">
    <property type="entry name" value="Ig-like_fold"/>
</dbReference>
<dbReference type="SUPFAM" id="SSF51011">
    <property type="entry name" value="Glycosyl hydrolase domain"/>
    <property type="match status" value="1"/>
</dbReference>
<keyword evidence="12 19" id="KW-1015">Disulfide bond</keyword>
<feature type="chain" id="PRO_5007087505" description="Alpha-galactosidase" evidence="20">
    <location>
        <begin position="18"/>
        <end position="1468"/>
    </location>
</feature>
<dbReference type="SUPFAM" id="SSF52279">
    <property type="entry name" value="Beta-D-glucan exohydrolase, C-terminal domain"/>
    <property type="match status" value="1"/>
</dbReference>
<gene>
    <name evidence="22" type="ORF">ABL_05615</name>
</gene>
<comment type="pathway">
    <text evidence="5 18">Glycan metabolism; cellulose degradation.</text>
</comment>
<evidence type="ECO:0000256" key="16">
    <source>
        <dbReference type="ARBA" id="ARBA00023326"/>
    </source>
</evidence>
<evidence type="ECO:0000256" key="15">
    <source>
        <dbReference type="ARBA" id="ARBA00023295"/>
    </source>
</evidence>
<dbReference type="PROSITE" id="PS00775">
    <property type="entry name" value="GLYCOSYL_HYDROL_F3"/>
    <property type="match status" value="1"/>
</dbReference>
<dbReference type="InterPro" id="IPR002772">
    <property type="entry name" value="Glyco_hydro_3_C"/>
</dbReference>
<dbReference type="VEuPathDB" id="FungiDB:M747DRAFT_271574"/>
<dbReference type="VEuPathDB" id="FungiDB:ATCC64974_1610"/>
<comment type="catalytic activity">
    <reaction evidence="1 18">
        <text>Hydrolysis of terminal, non-reducing beta-D-glucosyl residues with release of beta-D-glucose.</text>
        <dbReference type="EC" id="3.2.1.21"/>
    </reaction>
</comment>
<organism evidence="22 23">
    <name type="scientific">Aspergillus niger</name>
    <dbReference type="NCBI Taxonomy" id="5061"/>
    <lineage>
        <taxon>Eukaryota</taxon>
        <taxon>Fungi</taxon>
        <taxon>Dikarya</taxon>
        <taxon>Ascomycota</taxon>
        <taxon>Pezizomycotina</taxon>
        <taxon>Eurotiomycetes</taxon>
        <taxon>Eurotiomycetidae</taxon>
        <taxon>Eurotiales</taxon>
        <taxon>Aspergillaceae</taxon>
        <taxon>Aspergillus</taxon>
        <taxon>Aspergillus subgen. Circumdati</taxon>
    </lineage>
</organism>
<evidence type="ECO:0000256" key="10">
    <source>
        <dbReference type="ARBA" id="ARBA00022801"/>
    </source>
</evidence>
<comment type="similarity">
    <text evidence="6 18">Belongs to the glycosyl hydrolase 3 family.</text>
</comment>
<evidence type="ECO:0000256" key="6">
    <source>
        <dbReference type="ARBA" id="ARBA00005336"/>
    </source>
</evidence>
<dbReference type="SMR" id="A0A100IKN9"/>
<dbReference type="EC" id="3.2.1.21" evidence="18"/>
<evidence type="ECO:0000256" key="13">
    <source>
        <dbReference type="ARBA" id="ARBA00023180"/>
    </source>
</evidence>
<dbReference type="FunFam" id="3.20.20.300:FF:000002">
    <property type="entry name" value="Probable beta-glucosidase"/>
    <property type="match status" value="1"/>
</dbReference>
<evidence type="ECO:0000256" key="1">
    <source>
        <dbReference type="ARBA" id="ARBA00000448"/>
    </source>
</evidence>
<name>A0A100IKN9_ASPNG</name>
<dbReference type="GO" id="GO:0004557">
    <property type="term" value="F:alpha-galactosidase activity"/>
    <property type="evidence" value="ECO:0007669"/>
    <property type="project" value="UniProtKB-EC"/>
</dbReference>
<evidence type="ECO:0000256" key="19">
    <source>
        <dbReference type="RuleBase" id="RU361168"/>
    </source>
</evidence>
<evidence type="ECO:0000256" key="17">
    <source>
        <dbReference type="ARBA" id="ARBA00024983"/>
    </source>
</evidence>
<dbReference type="FunFam" id="3.20.20.70:FF:000197">
    <property type="entry name" value="Alpha-galactosidase"/>
    <property type="match status" value="1"/>
</dbReference>
<keyword evidence="8" id="KW-0964">Secreted</keyword>
<reference evidence="23" key="1">
    <citation type="journal article" date="2016" name="Genome Announc.">
        <title>Draft genome sequence of Aspergillus niger strain An76.</title>
        <authorList>
            <person name="Gong W."/>
            <person name="Cheng Z."/>
            <person name="Zhang H."/>
            <person name="Liu L."/>
            <person name="Gao P."/>
            <person name="Wang L."/>
        </authorList>
    </citation>
    <scope>NUCLEOTIDE SEQUENCE [LARGE SCALE GENOMIC DNA]</scope>
    <source>
        <strain evidence="23">An76</strain>
    </source>
</reference>
<comment type="subcellular location">
    <subcellularLocation>
        <location evidence="4">Secreted</location>
    </subcellularLocation>
</comment>
<evidence type="ECO:0000256" key="9">
    <source>
        <dbReference type="ARBA" id="ARBA00022729"/>
    </source>
</evidence>
<dbReference type="EMBL" id="BCMY01000008">
    <property type="protein sequence ID" value="GAQ42954.1"/>
    <property type="molecule type" value="Genomic_DNA"/>
</dbReference>
<protein>
    <recommendedName>
        <fullName evidence="19">Alpha-galactosidase</fullName>
        <ecNumber evidence="18">3.2.1.21</ecNumber>
        <ecNumber evidence="19">3.2.1.22</ecNumber>
    </recommendedName>
    <alternativeName>
        <fullName evidence="19">Melibiase</fullName>
    </alternativeName>
</protein>
<dbReference type="Pfam" id="PF00933">
    <property type="entry name" value="Glyco_hydro_3"/>
    <property type="match status" value="1"/>
</dbReference>
<comment type="catalytic activity">
    <reaction evidence="2 19">
        <text>Hydrolysis of terminal, non-reducing alpha-D-galactose residues in alpha-D-galactosides, including galactose oligosaccharides, galactomannans and galactolipids.</text>
        <dbReference type="EC" id="3.2.1.22"/>
    </reaction>
</comment>
<dbReference type="CDD" id="cd04081">
    <property type="entry name" value="CBM35_galactosidase-like"/>
    <property type="match status" value="1"/>
</dbReference>
<keyword evidence="13" id="KW-0325">Glycoprotein</keyword>
<keyword evidence="16 18" id="KW-0624">Polysaccharide degradation</keyword>
<dbReference type="Gene3D" id="3.40.50.1700">
    <property type="entry name" value="Glycoside hydrolase family 3 C-terminal domain"/>
    <property type="match status" value="1"/>
</dbReference>
<dbReference type="VEuPathDB" id="FungiDB:M747DRAFT_6965"/>
<dbReference type="InterPro" id="IPR041233">
    <property type="entry name" value="Melibiase_C"/>
</dbReference>
<dbReference type="InterPro" id="IPR001764">
    <property type="entry name" value="Glyco_hydro_3_N"/>
</dbReference>
<dbReference type="Gene3D" id="3.20.20.300">
    <property type="entry name" value="Glycoside hydrolase, family 3, N-terminal domain"/>
    <property type="match status" value="1"/>
</dbReference>
<evidence type="ECO:0000313" key="23">
    <source>
        <dbReference type="Proteomes" id="UP000068243"/>
    </source>
</evidence>
<evidence type="ECO:0000256" key="8">
    <source>
        <dbReference type="ARBA" id="ARBA00022525"/>
    </source>
</evidence>
<evidence type="ECO:0000256" key="11">
    <source>
        <dbReference type="ARBA" id="ARBA00023001"/>
    </source>
</evidence>
<dbReference type="SMART" id="SM01217">
    <property type="entry name" value="Fn3_like"/>
    <property type="match status" value="1"/>
</dbReference>
<feature type="signal peptide" evidence="20">
    <location>
        <begin position="1"/>
        <end position="17"/>
    </location>
</feature>
<dbReference type="Pfam" id="PF01915">
    <property type="entry name" value="Glyco_hydro_3_C"/>
    <property type="match status" value="1"/>
</dbReference>
<dbReference type="OrthoDB" id="416222at2759"/>
<keyword evidence="15 18" id="KW-0326">Glycosidase</keyword>
<evidence type="ECO:0000256" key="4">
    <source>
        <dbReference type="ARBA" id="ARBA00004613"/>
    </source>
</evidence>
<dbReference type="InterPro" id="IPR013785">
    <property type="entry name" value="Aldolase_TIM"/>
</dbReference>
<keyword evidence="9 20" id="KW-0732">Signal</keyword>
<evidence type="ECO:0000256" key="12">
    <source>
        <dbReference type="ARBA" id="ARBA00023157"/>
    </source>
</evidence>
<dbReference type="SUPFAM" id="SSF51445">
    <property type="entry name" value="(Trans)glycosidases"/>
    <property type="match status" value="2"/>
</dbReference>
<dbReference type="InterPro" id="IPR026891">
    <property type="entry name" value="Fn3-like"/>
</dbReference>
<dbReference type="CDD" id="cd14792">
    <property type="entry name" value="GH27"/>
    <property type="match status" value="1"/>
</dbReference>
<dbReference type="Pfam" id="PF14310">
    <property type="entry name" value="Fn3-like"/>
    <property type="match status" value="1"/>
</dbReference>
<dbReference type="UniPathway" id="UPA00696"/>
<dbReference type="VEuPathDB" id="FungiDB:An14g01800"/>
<evidence type="ECO:0000313" key="22">
    <source>
        <dbReference type="EMBL" id="GAQ42954.1"/>
    </source>
</evidence>
<sequence>MLLHLLAYAALSSVVTAASLQPRLQDGLALTPQMGWNTYNHYSCSPNETIVRSNAQALVDLGLSSLGYRYVTTDCGWTVADRLPDGSLTWNETLFPQGFPAMGDFLHDLGLLFGVYQDSGILLCGSPPNETGSLYHEAQDARTFASWNVDSLKYDNCYSDAATNYPNVNYAPSTSPEPRFANMSHALLQQNRTILFQICEWGISFPAGWAPALGHSWRIGNDIIPAWRTIFRIINQAAPQTDFAGPGQWPDLDMLEVGNNIFSLPEEQTHFSLWAILKSPLIIGAALKDELTAINDASLAVLKQKDVVAFNQDALGKSASLRRRWTEEGYEVWSGPLSNGRTVAAVINWRNESRDLTLDLPDIGLQHAGTVKNIWDGTTAQNVVTSYTATVAGHGTMLLELQNTTAVGVYPRDVFGESSGQTTTFENIYAVTTSAKYTVSVYFSQPASSAETISIGSNANQSIISVQVPASSTLVSANIPLTAGSSNTVTINTSIPIDAIHITAPNGTYYPCTNFTLAGSTTLTTCGSGYCQPVGSKIGYISPSGTAKATISATTSGSKYLEIDWINNEIAFDSSWGWGSNSRNLTVTVNSEEPVRIEVPLSGRHSELFGPGLGWWDTATLGLLTSGWKEGLNEVIVGNVGGDEGFQSYGADFEILRSNFEKMKVSLTLYAAALQLADAAVVQKRTVDVAELEHYWSYGRSEPVYPTPETSGSGDWEEAFTKAKSLVAQMTNDEKNNITYGYTSTTNGCSGMSGGVPRLGYPGMCLQDAASGVRGTDMVNAYASGLHIGASWNRDLAYEHAHYMGAEFKRKGANVALGPVVGPLGRMARGGRNWEGYSNDPYLSGSLVQNTIRGLQESVIACVKHFIGNEQETNRNTPQLLEDSYNQSVSSNIDDKTIHELYLWPFQDAVKAGAGAVMCSYNRINNSYGCQNSKNLNGLLKGELGFQGFVVSDWNAQQSGIASAAAGLDMVMPDSVYWENGNLSLAVRNGSLSSTRLDDMATRIVAAWYKYAELEDPGFGMPISLLEPHDPVDARDPASKATILQEAIEGHVLVKNTDNALPLKEPKFLSLFGYDAIAAQRNTMDDLSWSLWTMGLDNTLSYPNGTAVDPSHLKYMFLSSTNPSENGPGVSLNGTMISGGGSGASTPSYIDAPFDAFQRQAYEDNTFLAWDFASQSPVVNPASEACLVFINEAAAEGWDRPYVADPYSDTLVENVASQCNNTMVIIHNAGIRLVDRWVDNPNVTAVIYGHLPGQDSGRALVEIMYGKQSPSGRLPYTVAKNASDYGALLSPVVPEGTKDLYYPQDNFTEGVYIDYKAFEQKNITPRYEFGYGLTYSTFDYSGLKISIHTGVNTDYLPPNSTIEEGGIPALWDVVATVTCSVANTGSVAAAEVAQLYLGIPGGPAKVLRGFEKKLIQPGHHTKVQFDLTRRDLSSWDVVNQAWVLQKGDYSVYVGKSVLDTQLTGTLTI</sequence>
<dbReference type="InterPro" id="IPR036881">
    <property type="entry name" value="Glyco_hydro_3_C_sf"/>
</dbReference>
<dbReference type="VEuPathDB" id="FungiDB:ASPNIDRAFT2_1099887"/>
<dbReference type="GO" id="GO:0008422">
    <property type="term" value="F:beta-glucosidase activity"/>
    <property type="evidence" value="ECO:0007669"/>
    <property type="project" value="UniProtKB-EC"/>
</dbReference>
<keyword evidence="11" id="KW-0136">Cellulose degradation</keyword>
<dbReference type="InterPro" id="IPR017853">
    <property type="entry name" value="GH"/>
</dbReference>
<dbReference type="PRINTS" id="PR00740">
    <property type="entry name" value="GLHYDRLASE27"/>
</dbReference>
<comment type="similarity">
    <text evidence="7 19">Belongs to the glycosyl hydrolase 27 family.</text>
</comment>
<evidence type="ECO:0000256" key="7">
    <source>
        <dbReference type="ARBA" id="ARBA00009743"/>
    </source>
</evidence>
<dbReference type="VEuPathDB" id="FungiDB:An14g01770"/>
<evidence type="ECO:0000256" key="3">
    <source>
        <dbReference type="ARBA" id="ARBA00003969"/>
    </source>
</evidence>
<evidence type="ECO:0000259" key="21">
    <source>
        <dbReference type="SMART" id="SM01217"/>
    </source>
</evidence>
<evidence type="ECO:0000256" key="2">
    <source>
        <dbReference type="ARBA" id="ARBA00001255"/>
    </source>
</evidence>
<evidence type="ECO:0000256" key="14">
    <source>
        <dbReference type="ARBA" id="ARBA00023277"/>
    </source>
</evidence>
<dbReference type="VEuPathDB" id="FungiDB:ASPNIDRAFT2_1099883"/>
<evidence type="ECO:0000256" key="5">
    <source>
        <dbReference type="ARBA" id="ARBA00004987"/>
    </source>
</evidence>
<dbReference type="GO" id="GO:0005576">
    <property type="term" value="C:extracellular region"/>
    <property type="evidence" value="ECO:0007669"/>
    <property type="project" value="UniProtKB-SubCell"/>
</dbReference>
<dbReference type="PaxDb" id="5061-CADANGAP00010895"/>
<dbReference type="EC" id="3.2.1.22" evidence="19"/>
<dbReference type="InterPro" id="IPR050288">
    <property type="entry name" value="Cellulose_deg_GH3"/>
</dbReference>